<dbReference type="PANTHER" id="PTHR24006">
    <property type="entry name" value="UBIQUITIN CARBOXYL-TERMINAL HYDROLASE"/>
    <property type="match status" value="1"/>
</dbReference>
<keyword evidence="2" id="KW-1185">Reference proteome</keyword>
<gene>
    <name evidence="1" type="ORF">PCOR1329_LOCUS50912</name>
</gene>
<evidence type="ECO:0000313" key="1">
    <source>
        <dbReference type="EMBL" id="CAK0862513.1"/>
    </source>
</evidence>
<sequence length="136" mass="15191">MRQGQEYTAWGFSLELCRVLFDALARSAPSLAAEIDSLYAGRVAHYVRSREPCADGSLPESRREEKFLDLQVPIHDCGTLEEALRRLVQPEPLDGDNRWHCEELGRKVDALKGVDVVALPGLLCLQLLRPVPPLPC</sequence>
<dbReference type="Gene3D" id="3.90.70.10">
    <property type="entry name" value="Cysteine proteinases"/>
    <property type="match status" value="1"/>
</dbReference>
<dbReference type="InterPro" id="IPR038765">
    <property type="entry name" value="Papain-like_cys_pep_sf"/>
</dbReference>
<dbReference type="SUPFAM" id="SSF54001">
    <property type="entry name" value="Cysteine proteinases"/>
    <property type="match status" value="1"/>
</dbReference>
<evidence type="ECO:0000313" key="2">
    <source>
        <dbReference type="Proteomes" id="UP001189429"/>
    </source>
</evidence>
<dbReference type="Proteomes" id="UP001189429">
    <property type="component" value="Unassembled WGS sequence"/>
</dbReference>
<dbReference type="InterPro" id="IPR050164">
    <property type="entry name" value="Peptidase_C19"/>
</dbReference>
<proteinExistence type="predicted"/>
<comment type="caution">
    <text evidence="1">The sequence shown here is derived from an EMBL/GenBank/DDBJ whole genome shotgun (WGS) entry which is preliminary data.</text>
</comment>
<name>A0ABN9UR76_9DINO</name>
<reference evidence="1" key="1">
    <citation type="submission" date="2023-10" db="EMBL/GenBank/DDBJ databases">
        <authorList>
            <person name="Chen Y."/>
            <person name="Shah S."/>
            <person name="Dougan E. K."/>
            <person name="Thang M."/>
            <person name="Chan C."/>
        </authorList>
    </citation>
    <scope>NUCLEOTIDE SEQUENCE [LARGE SCALE GENOMIC DNA]</scope>
</reference>
<accession>A0ABN9UR76</accession>
<dbReference type="PANTHER" id="PTHR24006:SF702">
    <property type="entry name" value="UBIQUITIN CARBOXYL-TERMINAL HYDROLASE 47"/>
    <property type="match status" value="1"/>
</dbReference>
<protein>
    <submittedName>
        <fullName evidence="1">Uncharacterized protein</fullName>
    </submittedName>
</protein>
<organism evidence="1 2">
    <name type="scientific">Prorocentrum cordatum</name>
    <dbReference type="NCBI Taxonomy" id="2364126"/>
    <lineage>
        <taxon>Eukaryota</taxon>
        <taxon>Sar</taxon>
        <taxon>Alveolata</taxon>
        <taxon>Dinophyceae</taxon>
        <taxon>Prorocentrales</taxon>
        <taxon>Prorocentraceae</taxon>
        <taxon>Prorocentrum</taxon>
    </lineage>
</organism>
<dbReference type="EMBL" id="CAUYUJ010016170">
    <property type="protein sequence ID" value="CAK0862513.1"/>
    <property type="molecule type" value="Genomic_DNA"/>
</dbReference>